<keyword evidence="5 6" id="KW-0472">Membrane</keyword>
<evidence type="ECO:0000256" key="2">
    <source>
        <dbReference type="ARBA" id="ARBA00022692"/>
    </source>
</evidence>
<evidence type="ECO:0000256" key="1">
    <source>
        <dbReference type="ARBA" id="ARBA00004141"/>
    </source>
</evidence>
<dbReference type="EMBL" id="CCKQ01012897">
    <property type="protein sequence ID" value="CDW84531.1"/>
    <property type="molecule type" value="Genomic_DNA"/>
</dbReference>
<evidence type="ECO:0000256" key="6">
    <source>
        <dbReference type="SAM" id="Phobius"/>
    </source>
</evidence>
<dbReference type="Pfam" id="PF00520">
    <property type="entry name" value="Ion_trans"/>
    <property type="match status" value="1"/>
</dbReference>
<evidence type="ECO:0000259" key="7">
    <source>
        <dbReference type="Pfam" id="PF00520"/>
    </source>
</evidence>
<dbReference type="PANTHER" id="PTHR10582:SF2">
    <property type="entry name" value="INACTIVE"/>
    <property type="match status" value="1"/>
</dbReference>
<dbReference type="OrthoDB" id="437584at2759"/>
<feature type="transmembrane region" description="Helical" evidence="6">
    <location>
        <begin position="1502"/>
        <end position="1524"/>
    </location>
</feature>
<sequence length="1627" mass="190932">MQQIQGFLQNTQNDFKALKASFSKKYLSEQCTPKQFLKNIQYNVEVSNLIKIVKTCFYHENMNFCPIIVQIQDPQIMKVLGNSMYLMVYNRQGKLVYQRSLKYDLVSWNIFHQYLVIKLDPREGETHILQVIFLEKDAAILKIKDFAPNDTYRYLGVNNEVFYYGSDNNIKMIDIKKNIGNGQIMEIEIGEPGIVNYDIPYPNRLLQFLENGYSKDDQYMLCAIETEDNQFDFTREVVPRELRQDPIKTFSFVIKANEFLYGVSVRKSGQADFYWNYTMVNSSTSDELFEETQTNFDSIFLKHSYSNMIYEVDLKNDIRVGTDVAVNYTFMDNYWDGRKYSLIRDHVKLFTSFTLANTSLFVSYLNFVSVYDVISKQFRQHLVFKDQCMKLFRTERTDYNSSQGGQLSNGIIGVHLSSGVVALIEPKMDEITGNDDWQLTGHEARIDGQIETIVSDTRDFASHFIFVNDNGKKKLFGFKIDTVTEVSSQVNLKNEQYLIKFISSNVQEDFGMYDTNKSVITTFINTISYNDSFTIYEGSTFNLPNPFYVYGKIHTVVKSKEEKHLFIFDDQNLYIYDIEKSAIIDVKKDQNIKNLQLIDDKYIYAVMNKSKELGRQSGFYFQNLDQLISKSEQAQTFRLKNALVGQLTFLSYFRNDERMAYMSDYESIKIIPVLHRNTISFFGIRKKENYVLFKKNQDKLIALDYDNVLSTYSIATGKILMRHKLANPVIKKSQRIWASDPADITYKNPYYYPRTLLYDQDPVTDVNDEEYFDERLKCDLEKCTAYTKILQKNFHKFSVIEIMSETEVKIHYEFIHVIFQSEPFQRIYISDDLEYMIERLQNQRVFMYRAIKSATEGQIKWVIIRRIKQFPKDISDFSGYNYLFSPNLQYYLDFDFNDACYQIKKTIDQTIYREIPRGLLTTDDKYLLARKFMWIDNFRIRLVNIEGVEKVLDIHDNMKQLSYGTVPMLNNDDFIRAGQNPSEVGKGHFFYDQTEPDVSAIEQRLRIKFQDYFRAYFVDNKKTPEQLYDVLFKVDYSQEKPLADLSFSYFHWKLAETLAESKKKMKVKQFSHDEIRLLVLNIFPLGNTITHLAVKNVGAIRKIYQIVRNLNTEGRKFEIPFINNFLNQTPLHLCMIGQNYKSADLILQNLIDTPLDSHIRGILDVLPDLIKNDIPSLKDYLDGRFIQTDQIKAIRRGAINYAFGNEEYAVNSCELWPDRLTVEDKLFTKSTLDAEIKLEFLDIPSVHSYTGKVGEEFFQAMANSKNMDLFACRSVQAIIDYKWPLVREYTIKLLFAPFIFYHCAWITYSNVFNGQVAQDTDEIIIADKVLSAILYVFSIYFLVNEVRQILNQGFTYMISVWNYTDILPPIFIITVVSLHLIVYYKSKDDESYDPNNFIETIHSIACLLMWAKFLYFLRIFYSTGYLIRMLSNVVWDMKVFLLILFLVYFGFGEAFLRLSENSDPEASFIKNYAYCWVYAFRLSMGDTAADTFNDTIQPITLWIIWCICLLLTNIVMLNMLIAIIGESFGTVNSMQKQANYQERSRIIAENDFLIPKYRKREMRDELNYLITAIEITEQEEIDSTKVVQDQFVVIEESLNKIKTEITEKHNSLEGKVDQIVAKYYKKK</sequence>
<dbReference type="GO" id="GO:0005886">
    <property type="term" value="C:plasma membrane"/>
    <property type="evidence" value="ECO:0007669"/>
    <property type="project" value="TreeGrafter"/>
</dbReference>
<evidence type="ECO:0000256" key="4">
    <source>
        <dbReference type="ARBA" id="ARBA00022989"/>
    </source>
</evidence>
<dbReference type="GO" id="GO:0005216">
    <property type="term" value="F:monoatomic ion channel activity"/>
    <property type="evidence" value="ECO:0007669"/>
    <property type="project" value="InterPro"/>
</dbReference>
<keyword evidence="9" id="KW-1185">Reference proteome</keyword>
<evidence type="ECO:0000256" key="5">
    <source>
        <dbReference type="ARBA" id="ARBA00023136"/>
    </source>
</evidence>
<reference evidence="8 9" key="1">
    <citation type="submission" date="2014-06" db="EMBL/GenBank/DDBJ databases">
        <authorList>
            <person name="Swart Estienne"/>
        </authorList>
    </citation>
    <scope>NUCLEOTIDE SEQUENCE [LARGE SCALE GENOMIC DNA]</scope>
    <source>
        <strain evidence="8 9">130c</strain>
    </source>
</reference>
<proteinExistence type="predicted"/>
<dbReference type="InterPro" id="IPR036322">
    <property type="entry name" value="WD40_repeat_dom_sf"/>
</dbReference>
<protein>
    <submittedName>
        <fullName evidence="8">Wd-40 repeat protein</fullName>
    </submittedName>
</protein>
<evidence type="ECO:0000313" key="9">
    <source>
        <dbReference type="Proteomes" id="UP000039865"/>
    </source>
</evidence>
<evidence type="ECO:0000313" key="8">
    <source>
        <dbReference type="EMBL" id="CDW84531.1"/>
    </source>
</evidence>
<dbReference type="Gene3D" id="1.10.287.70">
    <property type="match status" value="1"/>
</dbReference>
<dbReference type="InterPro" id="IPR024862">
    <property type="entry name" value="TRPV"/>
</dbReference>
<feature type="transmembrane region" description="Helical" evidence="6">
    <location>
        <begin position="1075"/>
        <end position="1094"/>
    </location>
</feature>
<feature type="transmembrane region" description="Helical" evidence="6">
    <location>
        <begin position="1323"/>
        <end position="1343"/>
    </location>
</feature>
<dbReference type="SUPFAM" id="SSF50978">
    <property type="entry name" value="WD40 repeat-like"/>
    <property type="match status" value="1"/>
</dbReference>
<keyword evidence="3" id="KW-0677">Repeat</keyword>
<organism evidence="8 9">
    <name type="scientific">Stylonychia lemnae</name>
    <name type="common">Ciliate</name>
    <dbReference type="NCBI Taxonomy" id="5949"/>
    <lineage>
        <taxon>Eukaryota</taxon>
        <taxon>Sar</taxon>
        <taxon>Alveolata</taxon>
        <taxon>Ciliophora</taxon>
        <taxon>Intramacronucleata</taxon>
        <taxon>Spirotrichea</taxon>
        <taxon>Stichotrichia</taxon>
        <taxon>Sporadotrichida</taxon>
        <taxon>Oxytrichidae</taxon>
        <taxon>Stylonychinae</taxon>
        <taxon>Stylonychia</taxon>
    </lineage>
</organism>
<keyword evidence="2 6" id="KW-0812">Transmembrane</keyword>
<feature type="transmembrane region" description="Helical" evidence="6">
    <location>
        <begin position="1401"/>
        <end position="1421"/>
    </location>
</feature>
<dbReference type="InterPro" id="IPR005821">
    <property type="entry name" value="Ion_trans_dom"/>
</dbReference>
<evidence type="ECO:0000256" key="3">
    <source>
        <dbReference type="ARBA" id="ARBA00022737"/>
    </source>
</evidence>
<gene>
    <name evidence="8" type="primary">Contig8054.g8600</name>
    <name evidence="8" type="ORF">STYLEM_13595</name>
</gene>
<dbReference type="InParanoid" id="A0A078ARC1"/>
<feature type="domain" description="Ion transport" evidence="7">
    <location>
        <begin position="1294"/>
        <end position="1534"/>
    </location>
</feature>
<feature type="transmembrane region" description="Helical" evidence="6">
    <location>
        <begin position="1289"/>
        <end position="1308"/>
    </location>
</feature>
<feature type="transmembrane region" description="Helical" evidence="6">
    <location>
        <begin position="1363"/>
        <end position="1381"/>
    </location>
</feature>
<dbReference type="Proteomes" id="UP000039865">
    <property type="component" value="Unassembled WGS sequence"/>
</dbReference>
<name>A0A078ARC1_STYLE</name>
<keyword evidence="4 6" id="KW-1133">Transmembrane helix</keyword>
<feature type="transmembrane region" description="Helical" evidence="6">
    <location>
        <begin position="1433"/>
        <end position="1451"/>
    </location>
</feature>
<accession>A0A078ARC1</accession>
<dbReference type="PANTHER" id="PTHR10582">
    <property type="entry name" value="TRANSIENT RECEPTOR POTENTIAL ION CHANNEL PROTEIN"/>
    <property type="match status" value="1"/>
</dbReference>
<dbReference type="GO" id="GO:0098703">
    <property type="term" value="P:calcium ion import across plasma membrane"/>
    <property type="evidence" value="ECO:0007669"/>
    <property type="project" value="TreeGrafter"/>
</dbReference>
<comment type="subcellular location">
    <subcellularLocation>
        <location evidence="1">Membrane</location>
        <topology evidence="1">Multi-pass membrane protein</topology>
    </subcellularLocation>
</comment>